<feature type="transmembrane region" description="Helical" evidence="1">
    <location>
        <begin position="12"/>
        <end position="42"/>
    </location>
</feature>
<accession>D2MMZ2</accession>
<dbReference type="STRING" id="679192.HMPREF9013_1128"/>
<evidence type="ECO:0000313" key="3">
    <source>
        <dbReference type="Proteomes" id="UP000005017"/>
    </source>
</evidence>
<keyword evidence="1" id="KW-1133">Transmembrane helix</keyword>
<sequence>MVTMEIEKRWMWLSLLGCLSIFLGTKYGLGWVLGCLVSRICLETTKRFAKRSLENQTSSGTNAHFGVNYLLMATAMIFSAVFPEISNIFTCFFGLLSVKISIYLVELI</sequence>
<dbReference type="AlphaFoldDB" id="D2MMZ2"/>
<dbReference type="Proteomes" id="UP000005017">
    <property type="component" value="Unassembled WGS sequence"/>
</dbReference>
<keyword evidence="1" id="KW-0472">Membrane</keyword>
<keyword evidence="1" id="KW-0812">Transmembrane</keyword>
<reference evidence="3" key="1">
    <citation type="submission" date="2009-12" db="EMBL/GenBank/DDBJ databases">
        <title>Sequence of Clostridiales genomosp. BVAB3 str. UPII9-5.</title>
        <authorList>
            <person name="Madupu R."/>
            <person name="Durkin A.S."/>
            <person name="Torralba M."/>
            <person name="Methe B."/>
            <person name="Sutton G.G."/>
            <person name="Strausberg R.L."/>
            <person name="Nelson K.E."/>
        </authorList>
    </citation>
    <scope>NUCLEOTIDE SEQUENCE [LARGE SCALE GENOMIC DNA]</scope>
    <source>
        <strain evidence="3">W1219</strain>
    </source>
</reference>
<organism evidence="2 3">
    <name type="scientific">Bulleidia extructa W1219</name>
    <dbReference type="NCBI Taxonomy" id="679192"/>
    <lineage>
        <taxon>Bacteria</taxon>
        <taxon>Bacillati</taxon>
        <taxon>Bacillota</taxon>
        <taxon>Erysipelotrichia</taxon>
        <taxon>Erysipelotrichales</taxon>
        <taxon>Erysipelotrichaceae</taxon>
        <taxon>Bulleidia</taxon>
    </lineage>
</organism>
<evidence type="ECO:0008006" key="4">
    <source>
        <dbReference type="Google" id="ProtNLM"/>
    </source>
</evidence>
<dbReference type="EMBL" id="ADFR01000002">
    <property type="protein sequence ID" value="EFC06418.1"/>
    <property type="molecule type" value="Genomic_DNA"/>
</dbReference>
<keyword evidence="3" id="KW-1185">Reference proteome</keyword>
<evidence type="ECO:0000313" key="2">
    <source>
        <dbReference type="EMBL" id="EFC06418.1"/>
    </source>
</evidence>
<proteinExistence type="predicted"/>
<protein>
    <recommendedName>
        <fullName evidence="4">ATP synthase subunit I</fullName>
    </recommendedName>
</protein>
<name>D2MMZ2_9FIRM</name>
<evidence type="ECO:0000256" key="1">
    <source>
        <dbReference type="SAM" id="Phobius"/>
    </source>
</evidence>
<gene>
    <name evidence="2" type="ORF">HMPREF9013_1128</name>
</gene>
<comment type="caution">
    <text evidence="2">The sequence shown here is derived from an EMBL/GenBank/DDBJ whole genome shotgun (WGS) entry which is preliminary data.</text>
</comment>